<comment type="caution">
    <text evidence="2">The sequence shown here is derived from an EMBL/GenBank/DDBJ whole genome shotgun (WGS) entry which is preliminary data.</text>
</comment>
<evidence type="ECO:0000313" key="3">
    <source>
        <dbReference type="Proteomes" id="UP000634136"/>
    </source>
</evidence>
<keyword evidence="3" id="KW-1185">Reference proteome</keyword>
<dbReference type="EMBL" id="JAAIUW010000008">
    <property type="protein sequence ID" value="KAF7819971.1"/>
    <property type="molecule type" value="Genomic_DNA"/>
</dbReference>
<evidence type="ECO:0000256" key="1">
    <source>
        <dbReference type="SAM" id="MobiDB-lite"/>
    </source>
</evidence>
<reference evidence="2" key="1">
    <citation type="submission" date="2020-09" db="EMBL/GenBank/DDBJ databases">
        <title>Genome-Enabled Discovery of Anthraquinone Biosynthesis in Senna tora.</title>
        <authorList>
            <person name="Kang S.-H."/>
            <person name="Pandey R.P."/>
            <person name="Lee C.-M."/>
            <person name="Sim J.-S."/>
            <person name="Jeong J.-T."/>
            <person name="Choi B.-S."/>
            <person name="Jung M."/>
            <person name="Ginzburg D."/>
            <person name="Zhao K."/>
            <person name="Won S.Y."/>
            <person name="Oh T.-J."/>
            <person name="Yu Y."/>
            <person name="Kim N.-H."/>
            <person name="Lee O.R."/>
            <person name="Lee T.-H."/>
            <person name="Bashyal P."/>
            <person name="Kim T.-S."/>
            <person name="Lee W.-H."/>
            <person name="Kawkins C."/>
            <person name="Kim C.-K."/>
            <person name="Kim J.S."/>
            <person name="Ahn B.O."/>
            <person name="Rhee S.Y."/>
            <person name="Sohng J.K."/>
        </authorList>
    </citation>
    <scope>NUCLEOTIDE SEQUENCE</scope>
    <source>
        <tissue evidence="2">Leaf</tissue>
    </source>
</reference>
<protein>
    <submittedName>
        <fullName evidence="2">Uncharacterized protein</fullName>
    </submittedName>
</protein>
<sequence>MEEEEEDGKSRRRREEPLNAGVLRLHSTDDGGGDDVNCGDGSVPNYKLFFFDRDLREFLLRFVVNGLRSQIRI</sequence>
<evidence type="ECO:0000313" key="2">
    <source>
        <dbReference type="EMBL" id="KAF7819971.1"/>
    </source>
</evidence>
<proteinExistence type="predicted"/>
<gene>
    <name evidence="2" type="ORF">G2W53_025426</name>
</gene>
<name>A0A834TES9_9FABA</name>
<organism evidence="2 3">
    <name type="scientific">Senna tora</name>
    <dbReference type="NCBI Taxonomy" id="362788"/>
    <lineage>
        <taxon>Eukaryota</taxon>
        <taxon>Viridiplantae</taxon>
        <taxon>Streptophyta</taxon>
        <taxon>Embryophyta</taxon>
        <taxon>Tracheophyta</taxon>
        <taxon>Spermatophyta</taxon>
        <taxon>Magnoliopsida</taxon>
        <taxon>eudicotyledons</taxon>
        <taxon>Gunneridae</taxon>
        <taxon>Pentapetalae</taxon>
        <taxon>rosids</taxon>
        <taxon>fabids</taxon>
        <taxon>Fabales</taxon>
        <taxon>Fabaceae</taxon>
        <taxon>Caesalpinioideae</taxon>
        <taxon>Cassia clade</taxon>
        <taxon>Senna</taxon>
    </lineage>
</organism>
<dbReference type="Proteomes" id="UP000634136">
    <property type="component" value="Unassembled WGS sequence"/>
</dbReference>
<accession>A0A834TES9</accession>
<feature type="region of interest" description="Disordered" evidence="1">
    <location>
        <begin position="1"/>
        <end position="36"/>
    </location>
</feature>
<dbReference type="AlphaFoldDB" id="A0A834TES9"/>